<dbReference type="OrthoDB" id="2437146at2759"/>
<comment type="caution">
    <text evidence="1">The sequence shown here is derived from an EMBL/GenBank/DDBJ whole genome shotgun (WGS) entry which is preliminary data.</text>
</comment>
<proteinExistence type="predicted"/>
<dbReference type="EMBL" id="CAJVPS010001908">
    <property type="protein sequence ID" value="CAG8554146.1"/>
    <property type="molecule type" value="Genomic_DNA"/>
</dbReference>
<sequence length="215" mass="25037">MPKTKKQRQLLDFSQTDNKKAAEIKCGHPKHQEYLDTQKINDGTDNKNPNNLVRVPQRMVMALEINKDMKICTRCLYKTDKDPMYLNHPKFVTRKSKTKKNLLENLKIEMEGFKLDEKKNTHGLTELRSDFYSHFLSKKLLQFTLTTDLSLLLRDDSFGDLQYCFLIAHTFFVTIEVHNFQKNSPRTLNSPSSEADCSSWEMGIDANNVVDNKLE</sequence>
<organism evidence="1 2">
    <name type="scientific">Ambispora leptoticha</name>
    <dbReference type="NCBI Taxonomy" id="144679"/>
    <lineage>
        <taxon>Eukaryota</taxon>
        <taxon>Fungi</taxon>
        <taxon>Fungi incertae sedis</taxon>
        <taxon>Mucoromycota</taxon>
        <taxon>Glomeromycotina</taxon>
        <taxon>Glomeromycetes</taxon>
        <taxon>Archaeosporales</taxon>
        <taxon>Ambisporaceae</taxon>
        <taxon>Ambispora</taxon>
    </lineage>
</organism>
<evidence type="ECO:0000313" key="1">
    <source>
        <dbReference type="EMBL" id="CAG8554146.1"/>
    </source>
</evidence>
<protein>
    <submittedName>
        <fullName evidence="1">3240_t:CDS:1</fullName>
    </submittedName>
</protein>
<accession>A0A9N9B5G8</accession>
<dbReference type="AlphaFoldDB" id="A0A9N9B5G8"/>
<dbReference type="Proteomes" id="UP000789508">
    <property type="component" value="Unassembled WGS sequence"/>
</dbReference>
<gene>
    <name evidence="1" type="ORF">ALEPTO_LOCUS6025</name>
</gene>
<evidence type="ECO:0000313" key="2">
    <source>
        <dbReference type="Proteomes" id="UP000789508"/>
    </source>
</evidence>
<reference evidence="1" key="1">
    <citation type="submission" date="2021-06" db="EMBL/GenBank/DDBJ databases">
        <authorList>
            <person name="Kallberg Y."/>
            <person name="Tangrot J."/>
            <person name="Rosling A."/>
        </authorList>
    </citation>
    <scope>NUCLEOTIDE SEQUENCE</scope>
    <source>
        <strain evidence="1">FL130A</strain>
    </source>
</reference>
<keyword evidence="2" id="KW-1185">Reference proteome</keyword>
<name>A0A9N9B5G8_9GLOM</name>